<gene>
    <name evidence="7" type="primary">atpH</name>
    <name evidence="9" type="ORF">HMPREF3213_00487</name>
    <name evidence="8" type="ORF">SB48_HM08orf00346</name>
</gene>
<dbReference type="PATRIC" id="fig|1398.18.peg.230"/>
<organism evidence="9 11">
    <name type="scientific">Heyndrickxia coagulans</name>
    <name type="common">Weizmannia coagulans</name>
    <dbReference type="NCBI Taxonomy" id="1398"/>
    <lineage>
        <taxon>Bacteria</taxon>
        <taxon>Bacillati</taxon>
        <taxon>Bacillota</taxon>
        <taxon>Bacilli</taxon>
        <taxon>Bacillales</taxon>
        <taxon>Bacillaceae</taxon>
        <taxon>Heyndrickxia</taxon>
    </lineage>
</organism>
<comment type="function">
    <text evidence="7">F(1)F(0) ATP synthase produces ATP from ADP in the presence of a proton or sodium gradient. F-type ATPases consist of two structural domains, F(1) containing the extramembraneous catalytic core and F(0) containing the membrane proton channel, linked together by a central stalk and a peripheral stalk. During catalysis, ATP synthesis in the catalytic domain of F(1) is coupled via a rotary mechanism of the central stalk subunits to proton translocation.</text>
</comment>
<dbReference type="NCBIfam" id="TIGR01145">
    <property type="entry name" value="ATP_synt_delta"/>
    <property type="match status" value="1"/>
</dbReference>
<name>A0A0C5C2R0_HEYCO</name>
<dbReference type="Gene3D" id="1.10.520.20">
    <property type="entry name" value="N-terminal domain of the delta subunit of the F1F0-ATP synthase"/>
    <property type="match status" value="1"/>
</dbReference>
<dbReference type="EMBL" id="LRPN01000017">
    <property type="protein sequence ID" value="KWZ85315.1"/>
    <property type="molecule type" value="Genomic_DNA"/>
</dbReference>
<keyword evidence="7" id="KW-0139">CF(1)</keyword>
<dbReference type="NCBIfam" id="NF004403">
    <property type="entry name" value="PRK05758.2-4"/>
    <property type="match status" value="1"/>
</dbReference>
<dbReference type="Pfam" id="PF00213">
    <property type="entry name" value="OSCP"/>
    <property type="match status" value="1"/>
</dbReference>
<dbReference type="STRING" id="1398.AB434_0934"/>
<comment type="subcellular location">
    <subcellularLocation>
        <location evidence="7">Cell membrane</location>
        <topology evidence="7">Peripheral membrane protein</topology>
    </subcellularLocation>
    <subcellularLocation>
        <location evidence="1">Membrane</location>
    </subcellularLocation>
</comment>
<keyword evidence="3 7" id="KW-0375">Hydrogen ion transport</keyword>
<reference evidence="11" key="3">
    <citation type="submission" date="2016-01" db="EMBL/GenBank/DDBJ databases">
        <authorList>
            <person name="Mitreva M."/>
            <person name="Pepin K.H."/>
            <person name="Mihindukulasuriya K.A."/>
            <person name="Fulton R."/>
            <person name="Fronick C."/>
            <person name="O'Laughlin M."/>
            <person name="Miner T."/>
            <person name="Herter B."/>
            <person name="Rosa B.A."/>
            <person name="Cordes M."/>
            <person name="Tomlinson C."/>
            <person name="Wollam A."/>
            <person name="Palsikar V.B."/>
            <person name="Mardis E.R."/>
            <person name="Wilson R.K."/>
        </authorList>
    </citation>
    <scope>NUCLEOTIDE SEQUENCE [LARGE SCALE GENOMIC DNA]</scope>
    <source>
        <strain evidence="11">GED7749B</strain>
    </source>
</reference>
<keyword evidence="5 7" id="KW-0472">Membrane</keyword>
<evidence type="ECO:0000313" key="9">
    <source>
        <dbReference type="EMBL" id="KWZ85315.1"/>
    </source>
</evidence>
<dbReference type="Proteomes" id="UP000070376">
    <property type="component" value="Unassembled WGS sequence"/>
</dbReference>
<dbReference type="SUPFAM" id="SSF47928">
    <property type="entry name" value="N-terminal domain of the delta subunit of the F1F0-ATP synthase"/>
    <property type="match status" value="1"/>
</dbReference>
<evidence type="ECO:0000313" key="10">
    <source>
        <dbReference type="Proteomes" id="UP000032024"/>
    </source>
</evidence>
<dbReference type="PRINTS" id="PR00125">
    <property type="entry name" value="ATPASEDELTA"/>
</dbReference>
<dbReference type="GO" id="GO:0046933">
    <property type="term" value="F:proton-transporting ATP synthase activity, rotational mechanism"/>
    <property type="evidence" value="ECO:0007669"/>
    <property type="project" value="UniProtKB-UniRule"/>
</dbReference>
<keyword evidence="4 7" id="KW-0406">Ion transport</keyword>
<accession>A0A0C5C2R0</accession>
<keyword evidence="2 7" id="KW-0813">Transport</keyword>
<evidence type="ECO:0000256" key="1">
    <source>
        <dbReference type="ARBA" id="ARBA00004370"/>
    </source>
</evidence>
<dbReference type="GO" id="GO:0045259">
    <property type="term" value="C:proton-transporting ATP synthase complex"/>
    <property type="evidence" value="ECO:0007669"/>
    <property type="project" value="UniProtKB-KW"/>
</dbReference>
<sequence length="178" mass="20194">MSNEAVEKRYASALFELAKEHGQLQEIEKEVRAVKEVFEENEPFRKLLKSPKLTIEKKQEILKNIFSGLSTFTLNLLLLLTERHRDELIPRVCRAFIERVNDERGIADALVYSARPLSADESKAISEVFAKKVGKLSLNIENIVDDGLLAGLKIRIGNSIFDSSLRGKLERLEKTLIS</sequence>
<proteinExistence type="inferred from homology"/>
<evidence type="ECO:0000256" key="3">
    <source>
        <dbReference type="ARBA" id="ARBA00022781"/>
    </source>
</evidence>
<reference evidence="9" key="4">
    <citation type="submission" date="2016-01" db="EMBL/GenBank/DDBJ databases">
        <authorList>
            <person name="Oliw E.H."/>
        </authorList>
    </citation>
    <scope>NUCLEOTIDE SEQUENCE [LARGE SCALE GENOMIC DNA]</scope>
    <source>
        <strain evidence="9">GED7749B</strain>
    </source>
</reference>
<dbReference type="EMBL" id="CP010525">
    <property type="protein sequence ID" value="AJO21021.1"/>
    <property type="molecule type" value="Genomic_DNA"/>
</dbReference>
<dbReference type="GO" id="GO:0005886">
    <property type="term" value="C:plasma membrane"/>
    <property type="evidence" value="ECO:0007669"/>
    <property type="project" value="UniProtKB-SubCell"/>
</dbReference>
<comment type="function">
    <text evidence="7">This protein is part of the stalk that links CF(0) to CF(1). It either transmits conformational changes from CF(0) to CF(1) or is implicated in proton conduction.</text>
</comment>
<dbReference type="PANTHER" id="PTHR11910">
    <property type="entry name" value="ATP SYNTHASE DELTA CHAIN"/>
    <property type="match status" value="1"/>
</dbReference>
<evidence type="ECO:0000256" key="2">
    <source>
        <dbReference type="ARBA" id="ARBA00022448"/>
    </source>
</evidence>
<keyword evidence="10" id="KW-1185">Reference proteome</keyword>
<evidence type="ECO:0000313" key="8">
    <source>
        <dbReference type="EMBL" id="AJO21021.1"/>
    </source>
</evidence>
<keyword evidence="6 7" id="KW-0066">ATP synthesis</keyword>
<keyword evidence="7" id="KW-1003">Cell membrane</keyword>
<evidence type="ECO:0000256" key="7">
    <source>
        <dbReference type="HAMAP-Rule" id="MF_01416"/>
    </source>
</evidence>
<evidence type="ECO:0000256" key="4">
    <source>
        <dbReference type="ARBA" id="ARBA00023065"/>
    </source>
</evidence>
<dbReference type="InterPro" id="IPR026015">
    <property type="entry name" value="ATP_synth_OSCP/delta_N_sf"/>
</dbReference>
<reference evidence="10" key="2">
    <citation type="submission" date="2015-01" db="EMBL/GenBank/DDBJ databases">
        <title>Comparative genome analysis of Bacillus coagulans HM-08, Clostridium butyricum HM-68, Bacillus subtilis HM-66 and Bacillus paralicheniformis BL-09.</title>
        <authorList>
            <person name="Zhang H."/>
        </authorList>
    </citation>
    <scope>NUCLEOTIDE SEQUENCE [LARGE SCALE GENOMIC DNA]</scope>
    <source>
        <strain evidence="10">HM-08</strain>
    </source>
</reference>
<dbReference type="RefSeq" id="WP_014096764.1">
    <property type="nucleotide sequence ID" value="NZ_CP010525.1"/>
</dbReference>
<evidence type="ECO:0000256" key="6">
    <source>
        <dbReference type="ARBA" id="ARBA00023310"/>
    </source>
</evidence>
<evidence type="ECO:0000313" key="11">
    <source>
        <dbReference type="Proteomes" id="UP000070376"/>
    </source>
</evidence>
<reference evidence="8" key="1">
    <citation type="submission" date="2015-01" db="EMBL/GenBank/DDBJ databases">
        <title>Comparative genome analysis of Bacillus coagulans HM-08, Clostridium butyricum HM-68, Bacillus subtilis HM-66 and Bacillus licheniformis BL-09.</title>
        <authorList>
            <person name="Zhang H."/>
        </authorList>
    </citation>
    <scope>NUCLEOTIDE SEQUENCE [LARGE SCALE GENOMIC DNA]</scope>
    <source>
        <strain evidence="8">HM-08</strain>
    </source>
</reference>
<dbReference type="InterPro" id="IPR000711">
    <property type="entry name" value="ATPase_OSCP/dsu"/>
</dbReference>
<evidence type="ECO:0000256" key="5">
    <source>
        <dbReference type="ARBA" id="ARBA00023136"/>
    </source>
</evidence>
<dbReference type="GeneID" id="93258196"/>
<dbReference type="Proteomes" id="UP000032024">
    <property type="component" value="Chromosome"/>
</dbReference>
<dbReference type="HAMAP" id="MF_01416">
    <property type="entry name" value="ATP_synth_delta_bact"/>
    <property type="match status" value="1"/>
</dbReference>
<comment type="similarity">
    <text evidence="7">Belongs to the ATPase delta chain family.</text>
</comment>
<dbReference type="AlphaFoldDB" id="A0A0C5C2R0"/>
<protein>
    <recommendedName>
        <fullName evidence="7">ATP synthase subunit delta</fullName>
    </recommendedName>
    <alternativeName>
        <fullName evidence="7">ATP synthase F(1) sector subunit delta</fullName>
    </alternativeName>
    <alternativeName>
        <fullName evidence="7">F-type ATPase subunit delta</fullName>
        <shortName evidence="7">F-ATPase subunit delta</shortName>
    </alternativeName>
</protein>